<keyword evidence="2" id="KW-0732">Signal</keyword>
<evidence type="ECO:0000313" key="3">
    <source>
        <dbReference type="EMBL" id="ELQ39799.1"/>
    </source>
</evidence>
<organism evidence="3">
    <name type="scientific">Pyricularia oryzae (strain Y34)</name>
    <name type="common">Rice blast fungus</name>
    <name type="synonym">Magnaporthe oryzae</name>
    <dbReference type="NCBI Taxonomy" id="1143189"/>
    <lineage>
        <taxon>Eukaryota</taxon>
        <taxon>Fungi</taxon>
        <taxon>Dikarya</taxon>
        <taxon>Ascomycota</taxon>
        <taxon>Pezizomycotina</taxon>
        <taxon>Sordariomycetes</taxon>
        <taxon>Sordariomycetidae</taxon>
        <taxon>Magnaporthales</taxon>
        <taxon>Pyriculariaceae</taxon>
        <taxon>Pyricularia</taxon>
    </lineage>
</organism>
<reference evidence="3" key="1">
    <citation type="journal article" date="2012" name="PLoS Genet.">
        <title>Comparative analysis of the genomes of two field isolates of the rice blast fungus Magnaporthe oryzae.</title>
        <authorList>
            <person name="Xue M."/>
            <person name="Yang J."/>
            <person name="Li Z."/>
            <person name="Hu S."/>
            <person name="Yao N."/>
            <person name="Dean R.A."/>
            <person name="Zhao W."/>
            <person name="Shen M."/>
            <person name="Zhang H."/>
            <person name="Li C."/>
            <person name="Liu L."/>
            <person name="Cao L."/>
            <person name="Xu X."/>
            <person name="Xing Y."/>
            <person name="Hsiang T."/>
            <person name="Zhang Z."/>
            <person name="Xu J.R."/>
            <person name="Peng Y.L."/>
        </authorList>
    </citation>
    <scope>NUCLEOTIDE SEQUENCE</scope>
    <source>
        <strain evidence="3">Y34</strain>
    </source>
</reference>
<feature type="signal peptide" evidence="2">
    <location>
        <begin position="1"/>
        <end position="24"/>
    </location>
</feature>
<feature type="chain" id="PRO_5041655062" evidence="2">
    <location>
        <begin position="25"/>
        <end position="131"/>
    </location>
</feature>
<accession>A0AA97PMA8</accession>
<proteinExistence type="predicted"/>
<gene>
    <name evidence="3" type="ORF">OOU_Y34scaffold00482g2</name>
</gene>
<protein>
    <submittedName>
        <fullName evidence="3">Uncharacterized protein</fullName>
    </submittedName>
</protein>
<name>A0AA97PMA8_PYRO3</name>
<dbReference type="Proteomes" id="UP000011086">
    <property type="component" value="Unassembled WGS sequence"/>
</dbReference>
<dbReference type="AlphaFoldDB" id="A0AA97PMA8"/>
<dbReference type="EMBL" id="JH792925">
    <property type="protein sequence ID" value="ELQ39799.1"/>
    <property type="molecule type" value="Genomic_DNA"/>
</dbReference>
<evidence type="ECO:0000256" key="2">
    <source>
        <dbReference type="SAM" id="SignalP"/>
    </source>
</evidence>
<evidence type="ECO:0000256" key="1">
    <source>
        <dbReference type="SAM" id="MobiDB-lite"/>
    </source>
</evidence>
<sequence>MHFHTVVANLVVVASLGAAHTLSAEQPINQLLSQDILQFRGMAKGRKSSKIDCDKQDNGGMRRPITACIRTEAEDRPWYLASQSNTMTKVLRRDEEPTSDTSGRRGAAKMSKKNSLPKSAELRDPAPTSSH</sequence>
<feature type="region of interest" description="Disordered" evidence="1">
    <location>
        <begin position="83"/>
        <end position="131"/>
    </location>
</feature>